<sequence length="208" mass="23626">MTNHLNRAIALLQSATEHLTELAATPTERQPLRETINITVEQIHTALAELAAAINPPALDKIPPELLTKAERLGVPLDDIEVRVIITTHHLSQLIGILNEIEQRFAEIRRVREYLLVRLPDMPIEQLGSRLPVYTAADFEWTEPRLSPTELAQIRSKYQIDRLLSQPPRHSADLFKQIAAADRAWEQARADTQSDDLNDTDDLRNLPF</sequence>
<protein>
    <submittedName>
        <fullName evidence="2">Uncharacterized protein</fullName>
    </submittedName>
</protein>
<evidence type="ECO:0000313" key="2">
    <source>
        <dbReference type="EMBL" id="AFY95942.1"/>
    </source>
</evidence>
<dbReference type="eggNOG" id="ENOG5031PP2">
    <property type="taxonomic scope" value="Bacteria"/>
</dbReference>
<evidence type="ECO:0000256" key="1">
    <source>
        <dbReference type="SAM" id="MobiDB-lite"/>
    </source>
</evidence>
<dbReference type="EMBL" id="CP003600">
    <property type="protein sequence ID" value="AFY95942.1"/>
    <property type="molecule type" value="Genomic_DNA"/>
</dbReference>
<proteinExistence type="predicted"/>
<dbReference type="AlphaFoldDB" id="K9ULG4"/>
<organism evidence="2 3">
    <name type="scientific">Chamaesiphon minutus (strain ATCC 27169 / PCC 6605)</name>
    <dbReference type="NCBI Taxonomy" id="1173020"/>
    <lineage>
        <taxon>Bacteria</taxon>
        <taxon>Bacillati</taxon>
        <taxon>Cyanobacteriota</taxon>
        <taxon>Cyanophyceae</taxon>
        <taxon>Gomontiellales</taxon>
        <taxon>Chamaesiphonaceae</taxon>
        <taxon>Chamaesiphon</taxon>
    </lineage>
</organism>
<dbReference type="KEGG" id="cmp:Cha6605_5039"/>
<keyword evidence="3" id="KW-1185">Reference proteome</keyword>
<dbReference type="PATRIC" id="fig|1173020.3.peg.5772"/>
<dbReference type="OrthoDB" id="457916at2"/>
<accession>K9ULG4</accession>
<gene>
    <name evidence="2" type="ORF">Cha6605_5039</name>
</gene>
<name>K9ULG4_CHAP6</name>
<evidence type="ECO:0000313" key="3">
    <source>
        <dbReference type="Proteomes" id="UP000010366"/>
    </source>
</evidence>
<reference evidence="2 3" key="1">
    <citation type="submission" date="2012-05" db="EMBL/GenBank/DDBJ databases">
        <title>Finished chromosome of genome of Chamaesiphon sp. PCC 6605.</title>
        <authorList>
            <consortium name="US DOE Joint Genome Institute"/>
            <person name="Gugger M."/>
            <person name="Coursin T."/>
            <person name="Rippka R."/>
            <person name="Tandeau De Marsac N."/>
            <person name="Huntemann M."/>
            <person name="Wei C.-L."/>
            <person name="Han J."/>
            <person name="Detter J.C."/>
            <person name="Han C."/>
            <person name="Tapia R."/>
            <person name="Chen A."/>
            <person name="Kyrpides N."/>
            <person name="Mavromatis K."/>
            <person name="Markowitz V."/>
            <person name="Szeto E."/>
            <person name="Ivanova N."/>
            <person name="Pagani I."/>
            <person name="Pati A."/>
            <person name="Goodwin L."/>
            <person name="Nordberg H.P."/>
            <person name="Cantor M.N."/>
            <person name="Hua S.X."/>
            <person name="Woyke T."/>
            <person name="Kerfeld C.A."/>
        </authorList>
    </citation>
    <scope>NUCLEOTIDE SEQUENCE [LARGE SCALE GENOMIC DNA]</scope>
    <source>
        <strain evidence="3">ATCC 27169 / PCC 6605</strain>
    </source>
</reference>
<dbReference type="Proteomes" id="UP000010366">
    <property type="component" value="Chromosome"/>
</dbReference>
<dbReference type="HOGENOM" id="CLU_1319011_0_0_3"/>
<dbReference type="RefSeq" id="WP_015162030.1">
    <property type="nucleotide sequence ID" value="NC_019697.1"/>
</dbReference>
<dbReference type="STRING" id="1173020.Cha6605_5039"/>
<feature type="region of interest" description="Disordered" evidence="1">
    <location>
        <begin position="189"/>
        <end position="208"/>
    </location>
</feature>